<dbReference type="Proteomes" id="UP000342249">
    <property type="component" value="Unassembled WGS sequence"/>
</dbReference>
<gene>
    <name evidence="1" type="ORF">E4V82_22215</name>
</gene>
<evidence type="ECO:0000313" key="2">
    <source>
        <dbReference type="Proteomes" id="UP000342249"/>
    </source>
</evidence>
<dbReference type="EMBL" id="SPSF01000056">
    <property type="protein sequence ID" value="MPQ64788.1"/>
    <property type="molecule type" value="Genomic_DNA"/>
</dbReference>
<protein>
    <submittedName>
        <fullName evidence="1">Uncharacterized protein</fullName>
    </submittedName>
</protein>
<accession>A0A5N7J7R1</accession>
<evidence type="ECO:0000313" key="1">
    <source>
        <dbReference type="EMBL" id="MPQ64788.1"/>
    </source>
</evidence>
<organism evidence="1 2">
    <name type="scientific">Clostridium estertheticum</name>
    <dbReference type="NCBI Taxonomy" id="238834"/>
    <lineage>
        <taxon>Bacteria</taxon>
        <taxon>Bacillati</taxon>
        <taxon>Bacillota</taxon>
        <taxon>Clostridia</taxon>
        <taxon>Eubacteriales</taxon>
        <taxon>Clostridiaceae</taxon>
        <taxon>Clostridium</taxon>
    </lineage>
</organism>
<dbReference type="RefSeq" id="WP_151554130.1">
    <property type="nucleotide sequence ID" value="NZ_CP086250.1"/>
</dbReference>
<reference evidence="1 2" key="1">
    <citation type="journal article" date="2019" name="Lett. Appl. Microbiol.">
        <title>A case of 'blown pack' spoilage of vacuum-packaged pork likely associated with Clostridium estertheticum in Canada.</title>
        <authorList>
            <person name="Zhang P."/>
            <person name="Ward P."/>
            <person name="McMullen L.M."/>
            <person name="Yang X."/>
        </authorList>
    </citation>
    <scope>NUCLEOTIDE SEQUENCE [LARGE SCALE GENOMIC DNA]</scope>
    <source>
        <strain evidence="1 2">MA19</strain>
    </source>
</reference>
<proteinExistence type="predicted"/>
<name>A0A5N7J7R1_9CLOT</name>
<dbReference type="AlphaFoldDB" id="A0A5N7J7R1"/>
<comment type="caution">
    <text evidence="1">The sequence shown here is derived from an EMBL/GenBank/DDBJ whole genome shotgun (WGS) entry which is preliminary data.</text>
</comment>
<sequence length="83" mass="9568">MWIKSNCNEQNAKIVNCYQFYIRACNGMKDKKYVLNGVATRTFWGKDAHQIAYFSSKGEATTALNEIFSFLKLNPNGVFEFKN</sequence>